<dbReference type="GO" id="GO:0006355">
    <property type="term" value="P:regulation of DNA-templated transcription"/>
    <property type="evidence" value="ECO:0007669"/>
    <property type="project" value="UniProtKB-UniRule"/>
</dbReference>
<dbReference type="HAMAP" id="MF_01219">
    <property type="entry name" value="PyrR"/>
    <property type="match status" value="1"/>
</dbReference>
<dbReference type="EC" id="2.4.2.9" evidence="4"/>
<feature type="short sequence motif" description="PRPP-binding" evidence="4">
    <location>
        <begin position="96"/>
        <end position="108"/>
    </location>
</feature>
<dbReference type="InterPro" id="IPR000836">
    <property type="entry name" value="PRTase_dom"/>
</dbReference>
<dbReference type="OrthoDB" id="9802227at2"/>
<gene>
    <name evidence="4" type="primary">pyrR</name>
    <name evidence="6" type="ordered locus">Selin_1642</name>
</gene>
<evidence type="ECO:0000256" key="2">
    <source>
        <dbReference type="ARBA" id="ARBA00023015"/>
    </source>
</evidence>
<dbReference type="HOGENOM" id="CLU_094234_2_1_0"/>
<keyword evidence="3 4" id="KW-0804">Transcription</keyword>
<dbReference type="Gene3D" id="3.40.50.2020">
    <property type="match status" value="1"/>
</dbReference>
<dbReference type="Proteomes" id="UP000002572">
    <property type="component" value="Chromosome"/>
</dbReference>
<dbReference type="NCBIfam" id="NF003549">
    <property type="entry name" value="PRK05205.1-5"/>
    <property type="match status" value="1"/>
</dbReference>
<evidence type="ECO:0000256" key="1">
    <source>
        <dbReference type="ARBA" id="ARBA00005565"/>
    </source>
</evidence>
<keyword evidence="4 6" id="KW-0808">Transferase</keyword>
<evidence type="ECO:0000256" key="3">
    <source>
        <dbReference type="ARBA" id="ARBA00023163"/>
    </source>
</evidence>
<comment type="similarity">
    <text evidence="1 4">Belongs to the purine/pyrimidine phosphoribosyltransferase family. PyrR subfamily.</text>
</comment>
<dbReference type="PANTHER" id="PTHR11608">
    <property type="entry name" value="BIFUNCTIONAL PROTEIN PYRR"/>
    <property type="match status" value="1"/>
</dbReference>
<keyword evidence="4 6" id="KW-0328">Glycosyltransferase</keyword>
<dbReference type="RefSeq" id="WP_013506252.1">
    <property type="nucleotide sequence ID" value="NC_014836.1"/>
</dbReference>
<feature type="domain" description="Phosphoribosyltransferase" evidence="5">
    <location>
        <begin position="13"/>
        <end position="148"/>
    </location>
</feature>
<organism evidence="6 7">
    <name type="scientific">Desulfurispirillum indicum (strain ATCC BAA-1389 / DSM 22839 / S5)</name>
    <dbReference type="NCBI Taxonomy" id="653733"/>
    <lineage>
        <taxon>Bacteria</taxon>
        <taxon>Pseudomonadati</taxon>
        <taxon>Chrysiogenota</taxon>
        <taxon>Chrysiogenia</taxon>
        <taxon>Chrysiogenales</taxon>
        <taxon>Chrysiogenaceae</taxon>
        <taxon>Desulfurispirillum</taxon>
    </lineage>
</organism>
<evidence type="ECO:0000313" key="6">
    <source>
        <dbReference type="EMBL" id="ADU66372.1"/>
    </source>
</evidence>
<comment type="function">
    <text evidence="4">Also displays a weak uracil phosphoribosyltransferase activity which is not physiologically significant.</text>
</comment>
<accession>E6W0F4</accession>
<dbReference type="KEGG" id="din:Selin_1642"/>
<dbReference type="PANTHER" id="PTHR11608:SF0">
    <property type="entry name" value="BIFUNCTIONAL PROTEIN PYRR"/>
    <property type="match status" value="1"/>
</dbReference>
<dbReference type="CDD" id="cd06223">
    <property type="entry name" value="PRTases_typeI"/>
    <property type="match status" value="1"/>
</dbReference>
<sequence>MREIMSARDVDHALTRVASQIIEKHKDISATMVVGLRTRGEHLGRRLVEKLKQMTGHEVPFGVMDSTLYRDDLSMAQSAPVLKGPLAAFDFDGKKVIIVDDVLYTARTIRSALYCVMDQGRPALVEIFVLIDRGHNELPLYAEYVGMKVPTFRDERVKVCLQEIDDEDRVYILQSKDGE</sequence>
<dbReference type="Pfam" id="PF00156">
    <property type="entry name" value="Pribosyltran"/>
    <property type="match status" value="1"/>
</dbReference>
<dbReference type="GO" id="GO:0004845">
    <property type="term" value="F:uracil phosphoribosyltransferase activity"/>
    <property type="evidence" value="ECO:0007669"/>
    <property type="project" value="UniProtKB-UniRule"/>
</dbReference>
<evidence type="ECO:0000256" key="4">
    <source>
        <dbReference type="HAMAP-Rule" id="MF_01219"/>
    </source>
</evidence>
<comment type="function">
    <text evidence="4">Regulates the transcription of the pyrimidine nucleotide (pyr) operon in response to exogenous pyrimidines.</text>
</comment>
<dbReference type="AlphaFoldDB" id="E6W0F4"/>
<dbReference type="EMBL" id="CP002432">
    <property type="protein sequence ID" value="ADU66372.1"/>
    <property type="molecule type" value="Genomic_DNA"/>
</dbReference>
<dbReference type="InterPro" id="IPR029057">
    <property type="entry name" value="PRTase-like"/>
</dbReference>
<comment type="catalytic activity">
    <reaction evidence="4">
        <text>UMP + diphosphate = 5-phospho-alpha-D-ribose 1-diphosphate + uracil</text>
        <dbReference type="Rhea" id="RHEA:13017"/>
        <dbReference type="ChEBI" id="CHEBI:17568"/>
        <dbReference type="ChEBI" id="CHEBI:33019"/>
        <dbReference type="ChEBI" id="CHEBI:57865"/>
        <dbReference type="ChEBI" id="CHEBI:58017"/>
        <dbReference type="EC" id="2.4.2.9"/>
    </reaction>
</comment>
<keyword evidence="7" id="KW-1185">Reference proteome</keyword>
<name>E6W0F4_DESIS</name>
<dbReference type="FunFam" id="3.40.50.2020:FF:000020">
    <property type="entry name" value="Bifunctional protein PyrR"/>
    <property type="match status" value="1"/>
</dbReference>
<dbReference type="InterPro" id="IPR050137">
    <property type="entry name" value="PyrR_bifunctional"/>
</dbReference>
<dbReference type="eggNOG" id="COG2065">
    <property type="taxonomic scope" value="Bacteria"/>
</dbReference>
<dbReference type="STRING" id="653733.Selin_1642"/>
<dbReference type="InterPro" id="IPR023050">
    <property type="entry name" value="PyrR"/>
</dbReference>
<proteinExistence type="inferred from homology"/>
<reference evidence="6 7" key="1">
    <citation type="submission" date="2010-12" db="EMBL/GenBank/DDBJ databases">
        <title>Complete sequence of Desulfurispirillum indicum S5.</title>
        <authorList>
            <consortium name="US DOE Joint Genome Institute"/>
            <person name="Lucas S."/>
            <person name="Copeland A."/>
            <person name="Lapidus A."/>
            <person name="Cheng J.-F."/>
            <person name="Goodwin L."/>
            <person name="Pitluck S."/>
            <person name="Chertkov O."/>
            <person name="Held B."/>
            <person name="Detter J.C."/>
            <person name="Han C."/>
            <person name="Tapia R."/>
            <person name="Land M."/>
            <person name="Hauser L."/>
            <person name="Kyrpides N."/>
            <person name="Ivanova N."/>
            <person name="Mikhailova N."/>
            <person name="Haggblom M."/>
            <person name="Rauschenbach I."/>
            <person name="Bini E."/>
            <person name="Woyke T."/>
        </authorList>
    </citation>
    <scope>NUCLEOTIDE SEQUENCE [LARGE SCALE GENOMIC DNA]</scope>
    <source>
        <strain evidence="7">ATCC BAA-1389 / DSM 22839 / S5</strain>
    </source>
</reference>
<evidence type="ECO:0000259" key="5">
    <source>
        <dbReference type="Pfam" id="PF00156"/>
    </source>
</evidence>
<dbReference type="SUPFAM" id="SSF53271">
    <property type="entry name" value="PRTase-like"/>
    <property type="match status" value="1"/>
</dbReference>
<evidence type="ECO:0000313" key="7">
    <source>
        <dbReference type="Proteomes" id="UP000002572"/>
    </source>
</evidence>
<keyword evidence="2 4" id="KW-0805">Transcription regulation</keyword>
<protein>
    <recommendedName>
        <fullName evidence="4">Bifunctional protein PyrR</fullName>
    </recommendedName>
    <domain>
        <recommendedName>
            <fullName evidence="4">Pyrimidine operon regulatory protein</fullName>
        </recommendedName>
    </domain>
    <domain>
        <recommendedName>
            <fullName evidence="4">Uracil phosphoribosyltransferase</fullName>
            <shortName evidence="4">UPRTase</shortName>
            <ecNumber evidence="4">2.4.2.9</ecNumber>
        </recommendedName>
    </domain>
</protein>
<dbReference type="InParanoid" id="E6W0F4"/>